<sequence>MSNATTDNNLMAERLESLKAGFFGGLSLCLAFLITSFINNLLLARYFPGLSIFQLNLQDWRWWVSGGISCFCGLLFGVTYRYIIRSDENLQLKAGGVLAFGLVRGLTQIDVGFCCYSTILPFVVLGAESVVWFTMSAIALDTAIKLGWVKPFKPT</sequence>
<keyword evidence="1" id="KW-0472">Membrane</keyword>
<comment type="caution">
    <text evidence="2">The sequence shown here is derived from an EMBL/GenBank/DDBJ whole genome shotgun (WGS) entry which is preliminary data.</text>
</comment>
<dbReference type="EMBL" id="JACJTA010000044">
    <property type="protein sequence ID" value="MBD2606646.1"/>
    <property type="molecule type" value="Genomic_DNA"/>
</dbReference>
<evidence type="ECO:0000313" key="2">
    <source>
        <dbReference type="EMBL" id="MBD2606646.1"/>
    </source>
</evidence>
<keyword evidence="1" id="KW-0812">Transmembrane</keyword>
<gene>
    <name evidence="2" type="ORF">H6G81_19440</name>
</gene>
<feature type="transmembrane region" description="Helical" evidence="1">
    <location>
        <begin position="62"/>
        <end position="84"/>
    </location>
</feature>
<proteinExistence type="predicted"/>
<dbReference type="Proteomes" id="UP000660380">
    <property type="component" value="Unassembled WGS sequence"/>
</dbReference>
<organism evidence="2 3">
    <name type="scientific">Scytonema hofmannii FACHB-248</name>
    <dbReference type="NCBI Taxonomy" id="1842502"/>
    <lineage>
        <taxon>Bacteria</taxon>
        <taxon>Bacillati</taxon>
        <taxon>Cyanobacteriota</taxon>
        <taxon>Cyanophyceae</taxon>
        <taxon>Nostocales</taxon>
        <taxon>Scytonemataceae</taxon>
        <taxon>Scytonema</taxon>
    </lineage>
</organism>
<dbReference type="PANTHER" id="PTHR36383:SF1">
    <property type="entry name" value="PROTEIN, PUTATIVE-RELATED"/>
    <property type="match status" value="1"/>
</dbReference>
<name>A0ABR8GUC5_9CYAN</name>
<evidence type="ECO:0000313" key="3">
    <source>
        <dbReference type="Proteomes" id="UP000660380"/>
    </source>
</evidence>
<accession>A0ABR8GUC5</accession>
<dbReference type="PANTHER" id="PTHR36383">
    <property type="entry name" value="OS09G0529350 PROTEIN"/>
    <property type="match status" value="1"/>
</dbReference>
<dbReference type="RefSeq" id="WP_038296648.1">
    <property type="nucleotide sequence ID" value="NZ_JACJTA010000044.1"/>
</dbReference>
<protein>
    <submittedName>
        <fullName evidence="2">Uncharacterized protein</fullName>
    </submittedName>
</protein>
<feature type="transmembrane region" description="Helical" evidence="1">
    <location>
        <begin position="96"/>
        <end position="124"/>
    </location>
</feature>
<evidence type="ECO:0000256" key="1">
    <source>
        <dbReference type="SAM" id="Phobius"/>
    </source>
</evidence>
<keyword evidence="3" id="KW-1185">Reference proteome</keyword>
<feature type="transmembrane region" description="Helical" evidence="1">
    <location>
        <begin position="20"/>
        <end position="42"/>
    </location>
</feature>
<keyword evidence="1" id="KW-1133">Transmembrane helix</keyword>
<reference evidence="2 3" key="1">
    <citation type="journal article" date="2020" name="ISME J.">
        <title>Comparative genomics reveals insights into cyanobacterial evolution and habitat adaptation.</title>
        <authorList>
            <person name="Chen M.Y."/>
            <person name="Teng W.K."/>
            <person name="Zhao L."/>
            <person name="Hu C.X."/>
            <person name="Zhou Y.K."/>
            <person name="Han B.P."/>
            <person name="Song L.R."/>
            <person name="Shu W.S."/>
        </authorList>
    </citation>
    <scope>NUCLEOTIDE SEQUENCE [LARGE SCALE GENOMIC DNA]</scope>
    <source>
        <strain evidence="2 3">FACHB-248</strain>
    </source>
</reference>